<dbReference type="PANTHER" id="PTHR10742:SF410">
    <property type="entry name" value="LYSINE-SPECIFIC HISTONE DEMETHYLASE 2"/>
    <property type="match status" value="1"/>
</dbReference>
<feature type="chain" id="PRO_5047510528" description="Tryptophan 2-monooxygenase" evidence="7">
    <location>
        <begin position="28"/>
        <end position="383"/>
    </location>
</feature>
<evidence type="ECO:0000256" key="3">
    <source>
        <dbReference type="ARBA" id="ARBA00012535"/>
    </source>
</evidence>
<evidence type="ECO:0000256" key="1">
    <source>
        <dbReference type="ARBA" id="ARBA00004814"/>
    </source>
</evidence>
<evidence type="ECO:0000256" key="6">
    <source>
        <dbReference type="ARBA" id="ARBA00047321"/>
    </source>
</evidence>
<comment type="catalytic activity">
    <reaction evidence="6">
        <text>L-tryptophan + O2 = indole-3-acetamide + CO2 + H2O</text>
        <dbReference type="Rhea" id="RHEA:16165"/>
        <dbReference type="ChEBI" id="CHEBI:15377"/>
        <dbReference type="ChEBI" id="CHEBI:15379"/>
        <dbReference type="ChEBI" id="CHEBI:16031"/>
        <dbReference type="ChEBI" id="CHEBI:16526"/>
        <dbReference type="ChEBI" id="CHEBI:57912"/>
        <dbReference type="EC" id="1.13.12.3"/>
    </reaction>
</comment>
<dbReference type="EMBL" id="CP136865">
    <property type="protein sequence ID" value="WOJ95957.1"/>
    <property type="molecule type" value="Genomic_DNA"/>
</dbReference>
<organism evidence="9 10">
    <name type="scientific">Congregibacter brevis</name>
    <dbReference type="NCBI Taxonomy" id="3081201"/>
    <lineage>
        <taxon>Bacteria</taxon>
        <taxon>Pseudomonadati</taxon>
        <taxon>Pseudomonadota</taxon>
        <taxon>Gammaproteobacteria</taxon>
        <taxon>Cellvibrionales</taxon>
        <taxon>Halieaceae</taxon>
        <taxon>Congregibacter</taxon>
    </lineage>
</organism>
<protein>
    <recommendedName>
        <fullName evidence="4">Tryptophan 2-monooxygenase</fullName>
        <ecNumber evidence="3">1.13.12.3</ecNumber>
    </recommendedName>
</protein>
<gene>
    <name evidence="9" type="ORF">R0137_11975</name>
</gene>
<dbReference type="InterPro" id="IPR002937">
    <property type="entry name" value="Amino_oxidase"/>
</dbReference>
<evidence type="ECO:0000259" key="8">
    <source>
        <dbReference type="Pfam" id="PF01593"/>
    </source>
</evidence>
<reference evidence="9 10" key="1">
    <citation type="submission" date="2023-10" db="EMBL/GenBank/DDBJ databases">
        <title>Two novel species belonging to the OM43/NOR5 clade.</title>
        <authorList>
            <person name="Park M."/>
        </authorList>
    </citation>
    <scope>NUCLEOTIDE SEQUENCE [LARGE SCALE GENOMIC DNA]</scope>
    <source>
        <strain evidence="9 10">IMCC45268</strain>
    </source>
</reference>
<evidence type="ECO:0000256" key="4">
    <source>
        <dbReference type="ARBA" id="ARBA00017871"/>
    </source>
</evidence>
<name>A0ABZ0IA73_9GAMM</name>
<evidence type="ECO:0000256" key="5">
    <source>
        <dbReference type="ARBA" id="ARBA00023070"/>
    </source>
</evidence>
<comment type="similarity">
    <text evidence="2">Belongs to the tryptophan 2-monooxygenase family.</text>
</comment>
<sequence>MFTRRKLLQLSASLPLVSSLASRYSHAQGLGTDYDVIVLGAGVAGLAAAERLVSLDSELKVLVLEARDRIGGRVHSVRHQNSVRDADLGAMSLEQSQGKEWPVIERLGLSVEDFPDGSLGLYPGMAALVRALAETSTGRVQLDSDVSEVFWREGLVGVKYMNRGLSSAVTGRRLIVTLPAGVLRSGALSMTPGLSRSKLDALAALKVDPALSLALLFPSEGAILKDASQPWLFEDSTTRLRAFPVGPDGEVLLEAQFQGVRADALRNQSESLQLSLAIRAFDEALESLPSLNAASWTAVVDWSADKFSRGAGTQAGSTLAHLELAKSMGDTVFFAGEATADPADVGTVHGAYDSGERAAREVALSLNLESSLADPNEPILELL</sequence>
<evidence type="ECO:0000256" key="2">
    <source>
        <dbReference type="ARBA" id="ARBA00005833"/>
    </source>
</evidence>
<dbReference type="InterPro" id="IPR036188">
    <property type="entry name" value="FAD/NAD-bd_sf"/>
</dbReference>
<proteinExistence type="inferred from homology"/>
<keyword evidence="10" id="KW-1185">Reference proteome</keyword>
<dbReference type="Gene3D" id="3.50.50.60">
    <property type="entry name" value="FAD/NAD(P)-binding domain"/>
    <property type="match status" value="2"/>
</dbReference>
<evidence type="ECO:0000256" key="7">
    <source>
        <dbReference type="SAM" id="SignalP"/>
    </source>
</evidence>
<dbReference type="Proteomes" id="UP001626549">
    <property type="component" value="Chromosome"/>
</dbReference>
<dbReference type="RefSeq" id="WP_407326649.1">
    <property type="nucleotide sequence ID" value="NZ_CP136865.1"/>
</dbReference>
<keyword evidence="5" id="KW-0073">Auxin biosynthesis</keyword>
<evidence type="ECO:0000313" key="9">
    <source>
        <dbReference type="EMBL" id="WOJ95957.1"/>
    </source>
</evidence>
<keyword evidence="7" id="KW-0732">Signal</keyword>
<dbReference type="Pfam" id="PF13450">
    <property type="entry name" value="NAD_binding_8"/>
    <property type="match status" value="1"/>
</dbReference>
<dbReference type="InterPro" id="IPR050281">
    <property type="entry name" value="Flavin_monoamine_oxidase"/>
</dbReference>
<feature type="signal peptide" evidence="7">
    <location>
        <begin position="1"/>
        <end position="27"/>
    </location>
</feature>
<dbReference type="PANTHER" id="PTHR10742">
    <property type="entry name" value="FLAVIN MONOAMINE OXIDASE"/>
    <property type="match status" value="1"/>
</dbReference>
<dbReference type="Pfam" id="PF01593">
    <property type="entry name" value="Amino_oxidase"/>
    <property type="match status" value="1"/>
</dbReference>
<feature type="domain" description="Amine oxidase" evidence="8">
    <location>
        <begin position="116"/>
        <end position="362"/>
    </location>
</feature>
<accession>A0ABZ0IA73</accession>
<dbReference type="SUPFAM" id="SSF51905">
    <property type="entry name" value="FAD/NAD(P)-binding domain"/>
    <property type="match status" value="1"/>
</dbReference>
<dbReference type="EC" id="1.13.12.3" evidence="3"/>
<comment type="pathway">
    <text evidence="1">Plant hormone metabolism; auxin biosynthesis.</text>
</comment>
<evidence type="ECO:0000313" key="10">
    <source>
        <dbReference type="Proteomes" id="UP001626549"/>
    </source>
</evidence>